<dbReference type="Proteomes" id="UP000002011">
    <property type="component" value="Chromosome"/>
</dbReference>
<dbReference type="Pfam" id="PF00027">
    <property type="entry name" value="cNMP_binding"/>
    <property type="match status" value="1"/>
</dbReference>
<dbReference type="AlphaFoldDB" id="C6VVM8"/>
<dbReference type="STRING" id="471854.Dfer_5568"/>
<dbReference type="PANTHER" id="PTHR24567">
    <property type="entry name" value="CRP FAMILY TRANSCRIPTIONAL REGULATORY PROTEIN"/>
    <property type="match status" value="1"/>
</dbReference>
<evidence type="ECO:0000313" key="2">
    <source>
        <dbReference type="EMBL" id="ACT96758.1"/>
    </source>
</evidence>
<sequence>MFMEIDEILERIHPLPTGSREALKAHISEVRCLKGHSLIQAGRVGKTLYFIRSGIVRAYSDTDGGDVTFWFGKEGDVVISMKSFVSGQPGYEHIETMEASDLYQMKSQHLESLFATDIHLANWGRKLIGRELIKTEERLISMQFKTAQERYLDLLSATPDLLQRVPLCHIASFLGITQVSLSRIRSEIR</sequence>
<dbReference type="GO" id="GO:0003700">
    <property type="term" value="F:DNA-binding transcription factor activity"/>
    <property type="evidence" value="ECO:0007669"/>
    <property type="project" value="TreeGrafter"/>
</dbReference>
<proteinExistence type="predicted"/>
<dbReference type="PANTHER" id="PTHR24567:SF76">
    <property type="entry name" value="CYCLIC NUCLEOTIDE-BINDING DOMAIN PROTEIN"/>
    <property type="match status" value="1"/>
</dbReference>
<gene>
    <name evidence="2" type="ordered locus">Dfer_5568</name>
</gene>
<dbReference type="HOGENOM" id="CLU_075053_9_3_10"/>
<dbReference type="SUPFAM" id="SSF51206">
    <property type="entry name" value="cAMP-binding domain-like"/>
    <property type="match status" value="1"/>
</dbReference>
<dbReference type="Gene3D" id="2.60.120.10">
    <property type="entry name" value="Jelly Rolls"/>
    <property type="match status" value="1"/>
</dbReference>
<dbReference type="PROSITE" id="PS50042">
    <property type="entry name" value="CNMP_BINDING_3"/>
    <property type="match status" value="1"/>
</dbReference>
<dbReference type="EMBL" id="CP001619">
    <property type="protein sequence ID" value="ACT96758.1"/>
    <property type="molecule type" value="Genomic_DNA"/>
</dbReference>
<dbReference type="InterPro" id="IPR014710">
    <property type="entry name" value="RmlC-like_jellyroll"/>
</dbReference>
<protein>
    <submittedName>
        <fullName evidence="2">Putative transcriptional regulator, Crp/Fnr family</fullName>
    </submittedName>
</protein>
<dbReference type="KEGG" id="dfe:Dfer_5568"/>
<dbReference type="eggNOG" id="COG0664">
    <property type="taxonomic scope" value="Bacteria"/>
</dbReference>
<organism evidence="2 3">
    <name type="scientific">Dyadobacter fermentans (strain ATCC 700827 / DSM 18053 / CIP 107007 / KCTC 52180 / NS114)</name>
    <dbReference type="NCBI Taxonomy" id="471854"/>
    <lineage>
        <taxon>Bacteria</taxon>
        <taxon>Pseudomonadati</taxon>
        <taxon>Bacteroidota</taxon>
        <taxon>Cytophagia</taxon>
        <taxon>Cytophagales</taxon>
        <taxon>Spirosomataceae</taxon>
        <taxon>Dyadobacter</taxon>
    </lineage>
</organism>
<feature type="domain" description="Cyclic nucleotide-binding" evidence="1">
    <location>
        <begin position="35"/>
        <end position="114"/>
    </location>
</feature>
<dbReference type="InterPro" id="IPR050397">
    <property type="entry name" value="Env_Response_Regulators"/>
</dbReference>
<dbReference type="InterPro" id="IPR000595">
    <property type="entry name" value="cNMP-bd_dom"/>
</dbReference>
<accession>C6VVM8</accession>
<dbReference type="InterPro" id="IPR018490">
    <property type="entry name" value="cNMP-bd_dom_sf"/>
</dbReference>
<reference evidence="2 3" key="1">
    <citation type="journal article" date="2009" name="Stand. Genomic Sci.">
        <title>Complete genome sequence of Dyadobacter fermentans type strain (NS114).</title>
        <authorList>
            <person name="Lang E."/>
            <person name="Lapidus A."/>
            <person name="Chertkov O."/>
            <person name="Brettin T."/>
            <person name="Detter J.C."/>
            <person name="Han C."/>
            <person name="Copeland A."/>
            <person name="Glavina Del Rio T."/>
            <person name="Nolan M."/>
            <person name="Chen F."/>
            <person name="Lucas S."/>
            <person name="Tice H."/>
            <person name="Cheng J.F."/>
            <person name="Land M."/>
            <person name="Hauser L."/>
            <person name="Chang Y.J."/>
            <person name="Jeffries C.D."/>
            <person name="Kopitz M."/>
            <person name="Bruce D."/>
            <person name="Goodwin L."/>
            <person name="Pitluck S."/>
            <person name="Ovchinnikova G."/>
            <person name="Pati A."/>
            <person name="Ivanova N."/>
            <person name="Mavrommatis K."/>
            <person name="Chen A."/>
            <person name="Palaniappan K."/>
            <person name="Chain P."/>
            <person name="Bristow J."/>
            <person name="Eisen J.A."/>
            <person name="Markowitz V."/>
            <person name="Hugenholtz P."/>
            <person name="Goker M."/>
            <person name="Rohde M."/>
            <person name="Kyrpides N.C."/>
            <person name="Klenk H.P."/>
        </authorList>
    </citation>
    <scope>NUCLEOTIDE SEQUENCE [LARGE SCALE GENOMIC DNA]</scope>
    <source>
        <strain evidence="3">ATCC 700827 / DSM 18053 / CIP 107007 / KCTC 52180 / NS114</strain>
    </source>
</reference>
<dbReference type="GO" id="GO:0005829">
    <property type="term" value="C:cytosol"/>
    <property type="evidence" value="ECO:0007669"/>
    <property type="project" value="TreeGrafter"/>
</dbReference>
<dbReference type="CDD" id="cd00038">
    <property type="entry name" value="CAP_ED"/>
    <property type="match status" value="1"/>
</dbReference>
<name>C6VVM8_DYAFD</name>
<keyword evidence="3" id="KW-1185">Reference proteome</keyword>
<evidence type="ECO:0000259" key="1">
    <source>
        <dbReference type="PROSITE" id="PS50042"/>
    </source>
</evidence>
<evidence type="ECO:0000313" key="3">
    <source>
        <dbReference type="Proteomes" id="UP000002011"/>
    </source>
</evidence>